<dbReference type="InterPro" id="IPR003848">
    <property type="entry name" value="DUF218"/>
</dbReference>
<dbReference type="GO" id="GO:0005886">
    <property type="term" value="C:plasma membrane"/>
    <property type="evidence" value="ECO:0007669"/>
    <property type="project" value="TreeGrafter"/>
</dbReference>
<dbReference type="PANTHER" id="PTHR30336">
    <property type="entry name" value="INNER MEMBRANE PROTEIN, PROBABLE PERMEASE"/>
    <property type="match status" value="1"/>
</dbReference>
<sequence>MRGRVNKLAQAEATLWQYLNSYQLQPLAPCRWLLVMGCADTRVAEYSAQLYHQGRAQHLLFSGGRGRVTKTQFAQSNDTEASVFADIAHAQGVPKEHLYCEPTATNTAENVTRSFEFFRTGPVAEFSGSEPLLVVCRNIYRPRVAATLQRWQPEQAFLLASPPLTYAQFVSAQQTLPGVRHSMVGEINRLVHYPQRGWLPPVAIPEGVMQAYQVLLQAGFSEQLVG</sequence>
<dbReference type="PANTHER" id="PTHR30336:SF20">
    <property type="entry name" value="DUF218 DOMAIN-CONTAINING PROTEIN"/>
    <property type="match status" value="1"/>
</dbReference>
<gene>
    <name evidence="2" type="ORF">GCM10025791_32190</name>
</gene>
<dbReference type="Proteomes" id="UP001409585">
    <property type="component" value="Unassembled WGS sequence"/>
</dbReference>
<dbReference type="CDD" id="cd06259">
    <property type="entry name" value="YdcF-like"/>
    <property type="match status" value="1"/>
</dbReference>
<accession>A0AAV3U540</accession>
<proteinExistence type="predicted"/>
<feature type="domain" description="DUF218" evidence="1">
    <location>
        <begin position="35"/>
        <end position="152"/>
    </location>
</feature>
<evidence type="ECO:0000313" key="2">
    <source>
        <dbReference type="EMBL" id="GAA4949524.1"/>
    </source>
</evidence>
<protein>
    <recommendedName>
        <fullName evidence="1">DUF218 domain-containing protein</fullName>
    </recommendedName>
</protein>
<dbReference type="EMBL" id="BAABLX010000028">
    <property type="protein sequence ID" value="GAA4949524.1"/>
    <property type="molecule type" value="Genomic_DNA"/>
</dbReference>
<dbReference type="AlphaFoldDB" id="A0AAV3U540"/>
<dbReference type="Gene3D" id="3.40.50.620">
    <property type="entry name" value="HUPs"/>
    <property type="match status" value="1"/>
</dbReference>
<keyword evidence="3" id="KW-1185">Reference proteome</keyword>
<name>A0AAV3U540_9ALTE</name>
<evidence type="ECO:0000259" key="1">
    <source>
        <dbReference type="Pfam" id="PF02698"/>
    </source>
</evidence>
<dbReference type="Pfam" id="PF02698">
    <property type="entry name" value="DUF218"/>
    <property type="match status" value="1"/>
</dbReference>
<dbReference type="InterPro" id="IPR014729">
    <property type="entry name" value="Rossmann-like_a/b/a_fold"/>
</dbReference>
<reference evidence="3" key="1">
    <citation type="journal article" date="2019" name="Int. J. Syst. Evol. Microbiol.">
        <title>The Global Catalogue of Microorganisms (GCM) 10K type strain sequencing project: providing services to taxonomists for standard genome sequencing and annotation.</title>
        <authorList>
            <consortium name="The Broad Institute Genomics Platform"/>
            <consortium name="The Broad Institute Genome Sequencing Center for Infectious Disease"/>
            <person name="Wu L."/>
            <person name="Ma J."/>
        </authorList>
    </citation>
    <scope>NUCLEOTIDE SEQUENCE [LARGE SCALE GENOMIC DNA]</scope>
    <source>
        <strain evidence="3">JCM 19134</strain>
    </source>
</reference>
<comment type="caution">
    <text evidence="2">The sequence shown here is derived from an EMBL/GenBank/DDBJ whole genome shotgun (WGS) entry which is preliminary data.</text>
</comment>
<dbReference type="InterPro" id="IPR051599">
    <property type="entry name" value="Cell_Envelope_Assoc"/>
</dbReference>
<organism evidence="2 3">
    <name type="scientific">Halioxenophilus aromaticivorans</name>
    <dbReference type="NCBI Taxonomy" id="1306992"/>
    <lineage>
        <taxon>Bacteria</taxon>
        <taxon>Pseudomonadati</taxon>
        <taxon>Pseudomonadota</taxon>
        <taxon>Gammaproteobacteria</taxon>
        <taxon>Alteromonadales</taxon>
        <taxon>Alteromonadaceae</taxon>
        <taxon>Halioxenophilus</taxon>
    </lineage>
</organism>
<evidence type="ECO:0000313" key="3">
    <source>
        <dbReference type="Proteomes" id="UP001409585"/>
    </source>
</evidence>